<proteinExistence type="predicted"/>
<organism evidence="1">
    <name type="scientific">marine sediment metagenome</name>
    <dbReference type="NCBI Taxonomy" id="412755"/>
    <lineage>
        <taxon>unclassified sequences</taxon>
        <taxon>metagenomes</taxon>
        <taxon>ecological metagenomes</taxon>
    </lineage>
</organism>
<comment type="caution">
    <text evidence="1">The sequence shown here is derived from an EMBL/GenBank/DDBJ whole genome shotgun (WGS) entry which is preliminary data.</text>
</comment>
<dbReference type="EMBL" id="LAZR01013047">
    <property type="protein sequence ID" value="KKM23822.1"/>
    <property type="molecule type" value="Genomic_DNA"/>
</dbReference>
<accession>A0A0F9I8H3</accession>
<reference evidence="1" key="1">
    <citation type="journal article" date="2015" name="Nature">
        <title>Complex archaea that bridge the gap between prokaryotes and eukaryotes.</title>
        <authorList>
            <person name="Spang A."/>
            <person name="Saw J.H."/>
            <person name="Jorgensen S.L."/>
            <person name="Zaremba-Niedzwiedzka K."/>
            <person name="Martijn J."/>
            <person name="Lind A.E."/>
            <person name="van Eijk R."/>
            <person name="Schleper C."/>
            <person name="Guy L."/>
            <person name="Ettema T.J."/>
        </authorList>
    </citation>
    <scope>NUCLEOTIDE SEQUENCE</scope>
</reference>
<gene>
    <name evidence="1" type="ORF">LCGC14_1611290</name>
</gene>
<evidence type="ECO:0000313" key="1">
    <source>
        <dbReference type="EMBL" id="KKM23822.1"/>
    </source>
</evidence>
<name>A0A0F9I8H3_9ZZZZ</name>
<protein>
    <submittedName>
        <fullName evidence="1">Uncharacterized protein</fullName>
    </submittedName>
</protein>
<dbReference type="AlphaFoldDB" id="A0A0F9I8H3"/>
<sequence>MADIDLNKVEAFAALEEETGDIIQSEEDRKEILDYVTGELGTIIDGPERKEMLQKVSKWRRQREARPETEEKSFPWTGASNITVPLALTSTNGIYAMLKASFSQRKPFWTVTAKNTAEVKKEEKIIKP</sequence>